<dbReference type="AlphaFoldDB" id="A0A426XNV6"/>
<reference evidence="1 2" key="1">
    <citation type="journal article" date="2014" name="Agronomy (Basel)">
        <title>A Draft Genome Sequence for Ensete ventricosum, the Drought-Tolerant Tree Against Hunger.</title>
        <authorList>
            <person name="Harrison J."/>
            <person name="Moore K.A."/>
            <person name="Paszkiewicz K."/>
            <person name="Jones T."/>
            <person name="Grant M."/>
            <person name="Ambacheew D."/>
            <person name="Muzemil S."/>
            <person name="Studholme D.J."/>
        </authorList>
    </citation>
    <scope>NUCLEOTIDE SEQUENCE [LARGE SCALE GENOMIC DNA]</scope>
</reference>
<proteinExistence type="predicted"/>
<comment type="caution">
    <text evidence="1">The sequence shown here is derived from an EMBL/GenBank/DDBJ whole genome shotgun (WGS) entry which is preliminary data.</text>
</comment>
<sequence length="129" mass="14293">MSSRRLLAVGDRRGTVHQKKRVAAAWQRRWQGTAKVVASGRSRTAIQEDGDARGALSRDGLQIGMTPLSFDSKEIAMGDRWQSLEKLFDGCGFSEKGLLRRREKKKKKGQAVGVLGAVAMLYFVGKQRS</sequence>
<dbReference type="EMBL" id="AMZH03018781">
    <property type="protein sequence ID" value="RRT41188.1"/>
    <property type="molecule type" value="Genomic_DNA"/>
</dbReference>
<organism evidence="1 2">
    <name type="scientific">Ensete ventricosum</name>
    <name type="common">Abyssinian banana</name>
    <name type="synonym">Musa ensete</name>
    <dbReference type="NCBI Taxonomy" id="4639"/>
    <lineage>
        <taxon>Eukaryota</taxon>
        <taxon>Viridiplantae</taxon>
        <taxon>Streptophyta</taxon>
        <taxon>Embryophyta</taxon>
        <taxon>Tracheophyta</taxon>
        <taxon>Spermatophyta</taxon>
        <taxon>Magnoliopsida</taxon>
        <taxon>Liliopsida</taxon>
        <taxon>Zingiberales</taxon>
        <taxon>Musaceae</taxon>
        <taxon>Ensete</taxon>
    </lineage>
</organism>
<accession>A0A426XNV6</accession>
<protein>
    <submittedName>
        <fullName evidence="1">Uncharacterized protein</fullName>
    </submittedName>
</protein>
<name>A0A426XNV6_ENSVE</name>
<evidence type="ECO:0000313" key="2">
    <source>
        <dbReference type="Proteomes" id="UP000287651"/>
    </source>
</evidence>
<evidence type="ECO:0000313" key="1">
    <source>
        <dbReference type="EMBL" id="RRT41188.1"/>
    </source>
</evidence>
<gene>
    <name evidence="1" type="ORF">B296_00052430</name>
</gene>
<dbReference type="Proteomes" id="UP000287651">
    <property type="component" value="Unassembled WGS sequence"/>
</dbReference>